<feature type="domain" description="NAD-dependent epimerase/dehydratase" evidence="1">
    <location>
        <begin position="3"/>
        <end position="241"/>
    </location>
</feature>
<keyword evidence="3" id="KW-1185">Reference proteome</keyword>
<name>A0A4R6SN62_LABRH</name>
<comment type="caution">
    <text evidence="2">The sequence shown here is derived from an EMBL/GenBank/DDBJ whole genome shotgun (WGS) entry which is preliminary data.</text>
</comment>
<organism evidence="2 3">
    <name type="scientific">Labedaea rhizosphaerae</name>
    <dbReference type="NCBI Taxonomy" id="598644"/>
    <lineage>
        <taxon>Bacteria</taxon>
        <taxon>Bacillati</taxon>
        <taxon>Actinomycetota</taxon>
        <taxon>Actinomycetes</taxon>
        <taxon>Pseudonocardiales</taxon>
        <taxon>Pseudonocardiaceae</taxon>
        <taxon>Labedaea</taxon>
    </lineage>
</organism>
<dbReference type="Proteomes" id="UP000295444">
    <property type="component" value="Unassembled WGS sequence"/>
</dbReference>
<dbReference type="RefSeq" id="WP_133847835.1">
    <property type="nucleotide sequence ID" value="NZ_SNXZ01000001.1"/>
</dbReference>
<evidence type="ECO:0000313" key="3">
    <source>
        <dbReference type="Proteomes" id="UP000295444"/>
    </source>
</evidence>
<dbReference type="EMBL" id="SNXZ01000001">
    <property type="protein sequence ID" value="TDQ05010.1"/>
    <property type="molecule type" value="Genomic_DNA"/>
</dbReference>
<evidence type="ECO:0000313" key="2">
    <source>
        <dbReference type="EMBL" id="TDQ05010.1"/>
    </source>
</evidence>
<dbReference type="PANTHER" id="PTHR43245:SF13">
    <property type="entry name" value="UDP-D-APIOSE_UDP-D-XYLOSE SYNTHASE 2"/>
    <property type="match status" value="1"/>
</dbReference>
<dbReference type="OrthoDB" id="9801785at2"/>
<dbReference type="Gene3D" id="3.90.25.10">
    <property type="entry name" value="UDP-galactose 4-epimerase, domain 1"/>
    <property type="match status" value="1"/>
</dbReference>
<dbReference type="InterPro" id="IPR050177">
    <property type="entry name" value="Lipid_A_modif_metabolic_enz"/>
</dbReference>
<gene>
    <name evidence="2" type="ORF">EV186_101974</name>
</gene>
<proteinExistence type="predicted"/>
<protein>
    <submittedName>
        <fullName evidence="2">UDP-glucose 4-epimerase</fullName>
    </submittedName>
</protein>
<dbReference type="InterPro" id="IPR036291">
    <property type="entry name" value="NAD(P)-bd_dom_sf"/>
</dbReference>
<dbReference type="SUPFAM" id="SSF51735">
    <property type="entry name" value="NAD(P)-binding Rossmann-fold domains"/>
    <property type="match status" value="1"/>
</dbReference>
<dbReference type="InterPro" id="IPR001509">
    <property type="entry name" value="Epimerase_deHydtase"/>
</dbReference>
<sequence>MRALVTGGAGFIGSTLVDRLLADGHDVCCVDNLSRGRTDNLASARESARFVLNETDINDPALADVVAGFAPEVVFHLAAQIDVRASVADPMDDARRNVLGTIAVAEAARKAGVRKVLFASSGGSIYGTPTELPVSESVPINPMSPYAASKVSGEVYLNTYRQLYGLECTHLALANVYGPRQDPHGEAGVVAIFAGALLAGRPTKLFGDGGNTRDYVYVGDVVSAFIAASGSAGDGRRFNIGTGVQTSDRELHSLVAAAANAPDEPEMAPARLGDLRASALDVSAARAELGWTPEVDVAEGVRRTVDYFRKLA</sequence>
<dbReference type="Gene3D" id="3.40.50.720">
    <property type="entry name" value="NAD(P)-binding Rossmann-like Domain"/>
    <property type="match status" value="1"/>
</dbReference>
<accession>A0A4R6SN62</accession>
<dbReference type="Pfam" id="PF01370">
    <property type="entry name" value="Epimerase"/>
    <property type="match status" value="1"/>
</dbReference>
<dbReference type="PANTHER" id="PTHR43245">
    <property type="entry name" value="BIFUNCTIONAL POLYMYXIN RESISTANCE PROTEIN ARNA"/>
    <property type="match status" value="1"/>
</dbReference>
<reference evidence="2 3" key="1">
    <citation type="submission" date="2019-03" db="EMBL/GenBank/DDBJ databases">
        <title>Genomic Encyclopedia of Type Strains, Phase IV (KMG-IV): sequencing the most valuable type-strain genomes for metagenomic binning, comparative biology and taxonomic classification.</title>
        <authorList>
            <person name="Goeker M."/>
        </authorList>
    </citation>
    <scope>NUCLEOTIDE SEQUENCE [LARGE SCALE GENOMIC DNA]</scope>
    <source>
        <strain evidence="2 3">DSM 45361</strain>
    </source>
</reference>
<dbReference type="AlphaFoldDB" id="A0A4R6SN62"/>
<evidence type="ECO:0000259" key="1">
    <source>
        <dbReference type="Pfam" id="PF01370"/>
    </source>
</evidence>